<dbReference type="InterPro" id="IPR041522">
    <property type="entry name" value="CdaR_GGDEF"/>
</dbReference>
<name>A0A223EMV0_9BACI</name>
<evidence type="ECO:0000313" key="3">
    <source>
        <dbReference type="EMBL" id="ASS96435.1"/>
    </source>
</evidence>
<feature type="domain" description="4-vinyl reductase 4VR" evidence="2">
    <location>
        <begin position="114"/>
        <end position="176"/>
    </location>
</feature>
<organism evidence="3 4">
    <name type="scientific">Peribacillus simplex NBRC 15720 = DSM 1321</name>
    <dbReference type="NCBI Taxonomy" id="1349754"/>
    <lineage>
        <taxon>Bacteria</taxon>
        <taxon>Bacillati</taxon>
        <taxon>Bacillota</taxon>
        <taxon>Bacilli</taxon>
        <taxon>Bacillales</taxon>
        <taxon>Bacillaceae</taxon>
        <taxon>Peribacillus</taxon>
    </lineage>
</organism>
<dbReference type="EMBL" id="CP017704">
    <property type="protein sequence ID" value="ASS96435.1"/>
    <property type="molecule type" value="Genomic_DNA"/>
</dbReference>
<dbReference type="SMART" id="SM00989">
    <property type="entry name" value="V4R"/>
    <property type="match status" value="1"/>
</dbReference>
<dbReference type="InterPro" id="IPR004096">
    <property type="entry name" value="V4R"/>
</dbReference>
<sequence>MTNLLNLKNDDGEIHLNDERMILTSSSIFGTLRKDLIENIGFERMKSFLIRYGWNIGVNDAKKALKGNLSTVQEILRQGPILHMLQGYTKVNTTKLELSMDSQADVHSVKVEGVWVNSYEAEEHVTQTGIAEKPVCYTLTGYASGFYSTVCGHEVIFKESACKGAGQSECRYEGKSIHLWGMEIQDELKYYKTKPIVQELAVTYEKLLEERNSLSKVMDIHNLLTEELINGRSLQSIVRMVYQKTKIPLLMENFNSNQVYHAGFHIGKVREVRNQLKLMRENGPVTLETGRIVKDGMELLYTPITLQNKTYGYCAFAQTDRVEGKTNLEINRMILERVSMTGSLFLLNEKSSFEALERVKGLFLEQILNGEFVTREEIIKKSMYLDASLDHPFTIAVLGYRFSSDRGAENDYFIQQKIIEEIYSFFKKRNQVVLTALRDGHIVLLIPLSPGNEFQFRTKECINHLYTVFSGYNFKMGLSTISDELERAHDVFQEALTALNMNEGTRDIIKFEEVDLLSILMHTGSTPAVLQKAEKMLGPLLMKEDPKMNELLKTLYVFLQCGGNLECSMKELNISMSGLRYRIKRLEELLSCQIRNPKSAFQLYASFETLLKAKMITID</sequence>
<dbReference type="InterPro" id="IPR051448">
    <property type="entry name" value="CdaR-like_regulators"/>
</dbReference>
<accession>A0A223EMV0</accession>
<dbReference type="Proteomes" id="UP000214618">
    <property type="component" value="Chromosome"/>
</dbReference>
<dbReference type="SUPFAM" id="SSF111126">
    <property type="entry name" value="Ligand-binding domain in the NO signalling and Golgi transport"/>
    <property type="match status" value="1"/>
</dbReference>
<dbReference type="Gene3D" id="3.30.1380.20">
    <property type="entry name" value="Trafficking protein particle complex subunit 3"/>
    <property type="match status" value="1"/>
</dbReference>
<dbReference type="GeneID" id="56475542"/>
<dbReference type="InterPro" id="IPR025736">
    <property type="entry name" value="PucR_C-HTH_dom"/>
</dbReference>
<dbReference type="PANTHER" id="PTHR33744">
    <property type="entry name" value="CARBOHYDRATE DIACID REGULATOR"/>
    <property type="match status" value="1"/>
</dbReference>
<dbReference type="Pfam" id="PF13556">
    <property type="entry name" value="HTH_30"/>
    <property type="match status" value="1"/>
</dbReference>
<dbReference type="Gene3D" id="1.10.10.2840">
    <property type="entry name" value="PucR C-terminal helix-turn-helix domain"/>
    <property type="match status" value="1"/>
</dbReference>
<dbReference type="AlphaFoldDB" id="A0A223EMV0"/>
<evidence type="ECO:0000259" key="2">
    <source>
        <dbReference type="SMART" id="SM00989"/>
    </source>
</evidence>
<dbReference type="RefSeq" id="WP_063233251.1">
    <property type="nucleotide sequence ID" value="NZ_BCVO01000008.1"/>
</dbReference>
<dbReference type="Pfam" id="PF06505">
    <property type="entry name" value="XylR_N"/>
    <property type="match status" value="1"/>
</dbReference>
<protein>
    <recommendedName>
        <fullName evidence="2">4-vinyl reductase 4VR domain-containing protein</fullName>
    </recommendedName>
</protein>
<comment type="similarity">
    <text evidence="1">Belongs to the CdaR family.</text>
</comment>
<dbReference type="Pfam" id="PF02830">
    <property type="entry name" value="V4R"/>
    <property type="match status" value="1"/>
</dbReference>
<dbReference type="OrthoDB" id="154713at2"/>
<dbReference type="Pfam" id="PF17853">
    <property type="entry name" value="GGDEF_2"/>
    <property type="match status" value="1"/>
</dbReference>
<evidence type="ECO:0000256" key="1">
    <source>
        <dbReference type="ARBA" id="ARBA00006754"/>
    </source>
</evidence>
<dbReference type="InterPro" id="IPR042070">
    <property type="entry name" value="PucR_C-HTH_sf"/>
</dbReference>
<reference evidence="3 4" key="1">
    <citation type="submission" date="2016-10" db="EMBL/GenBank/DDBJ databases">
        <title>The whole genome sequencing and assembly of Bacillus simplex DSM 1321 strain.</title>
        <authorList>
            <person name="Park M.-K."/>
            <person name="Lee Y.-J."/>
            <person name="Yi H."/>
            <person name="Bahn Y.-S."/>
            <person name="Kim J.F."/>
            <person name="Lee D.-W."/>
        </authorList>
    </citation>
    <scope>NUCLEOTIDE SEQUENCE [LARGE SCALE GENOMIC DNA]</scope>
    <source>
        <strain evidence="3 4">DSM 1321</strain>
    </source>
</reference>
<gene>
    <name evidence="3" type="ORF">BS1321_22440</name>
</gene>
<dbReference type="InterPro" id="IPR010523">
    <property type="entry name" value="XylR_N"/>
</dbReference>
<dbReference type="InterPro" id="IPR024096">
    <property type="entry name" value="NO_sig/Golgi_transp_ligand-bd"/>
</dbReference>
<proteinExistence type="inferred from homology"/>
<dbReference type="PANTHER" id="PTHR33744:SF7">
    <property type="entry name" value="PUCR FAMILY TRANSCRIPTIONAL REGULATOR"/>
    <property type="match status" value="1"/>
</dbReference>
<evidence type="ECO:0000313" key="4">
    <source>
        <dbReference type="Proteomes" id="UP000214618"/>
    </source>
</evidence>